<name>A0A7T4AZY3_9BURK</name>
<keyword evidence="5" id="KW-0255">Endonuclease</keyword>
<evidence type="ECO:0000259" key="4">
    <source>
        <dbReference type="SMART" id="SM00892"/>
    </source>
</evidence>
<dbReference type="Pfam" id="PF13365">
    <property type="entry name" value="Trypsin_2"/>
    <property type="match status" value="1"/>
</dbReference>
<gene>
    <name evidence="5" type="ORF">I6I07_21350</name>
</gene>
<feature type="binding site" evidence="2">
    <location>
        <position position="550"/>
    </location>
    <ligand>
        <name>Mg(2+)</name>
        <dbReference type="ChEBI" id="CHEBI:18420"/>
        <note>catalytic</note>
    </ligand>
</feature>
<protein>
    <submittedName>
        <fullName evidence="5">DNA/RNA non-specific endonuclease</fullName>
    </submittedName>
</protein>
<dbReference type="SMART" id="SM00477">
    <property type="entry name" value="NUC"/>
    <property type="match status" value="1"/>
</dbReference>
<dbReference type="Gene3D" id="3.40.570.10">
    <property type="entry name" value="Extracellular Endonuclease, subunit A"/>
    <property type="match status" value="1"/>
</dbReference>
<feature type="domain" description="ENPP1-3/EXOG-like endonuclease/phosphodiesterase" evidence="3">
    <location>
        <begin position="448"/>
        <end position="671"/>
    </location>
</feature>
<dbReference type="SMART" id="SM00892">
    <property type="entry name" value="Endonuclease_NS"/>
    <property type="match status" value="1"/>
</dbReference>
<evidence type="ECO:0000256" key="1">
    <source>
        <dbReference type="PIRSR" id="PIRSR640255-1"/>
    </source>
</evidence>
<keyword evidence="5" id="KW-0378">Hydrolase</keyword>
<feature type="active site" description="Proton acceptor" evidence="1">
    <location>
        <position position="513"/>
    </location>
</feature>
<dbReference type="InterPro" id="IPR001604">
    <property type="entry name" value="Endo_G_ENPP1-like_dom"/>
</dbReference>
<organism evidence="5 6">
    <name type="scientific">Achromobacter deleyi</name>
    <dbReference type="NCBI Taxonomy" id="1353891"/>
    <lineage>
        <taxon>Bacteria</taxon>
        <taxon>Pseudomonadati</taxon>
        <taxon>Pseudomonadota</taxon>
        <taxon>Betaproteobacteria</taxon>
        <taxon>Burkholderiales</taxon>
        <taxon>Alcaligenaceae</taxon>
        <taxon>Achromobacter</taxon>
    </lineage>
</organism>
<dbReference type="GO" id="GO:0004519">
    <property type="term" value="F:endonuclease activity"/>
    <property type="evidence" value="ECO:0007669"/>
    <property type="project" value="UniProtKB-KW"/>
</dbReference>
<dbReference type="AlphaFoldDB" id="A0A7T4AZY3"/>
<dbReference type="Proteomes" id="UP000595231">
    <property type="component" value="Chromosome"/>
</dbReference>
<evidence type="ECO:0000313" key="5">
    <source>
        <dbReference type="EMBL" id="QQB33179.1"/>
    </source>
</evidence>
<sequence length="698" mass="76271">MKLPVDLLAQALAAYPKRADEVAALRQRNAAESARQLDGAEHFARRRAMIAASARESADLAFERYIGTNDLLPSNYLLSGYLHALSVGRIRYLDRTTRRTAYATGFMVTPELMITNHHVFPVATAAEFAAFADGAVIEFGYEYDVLGRLQEPVAHALDPETFLHTHAALDLALVAVRPLDVGGRRALADQGYLVLDGSLGKAGAGDYATIVQHPDGREKQVALRNNEIVDNSLADVLIYQSDTAPGSSGAAVFNNEWQVIALHSAGVARQDASGNYLDRDGQIIPVENGRVDESRLVWLSNRGIRVSAIVAYLLSPASQVDQHPLIQTLRSPAYTNARPFTAAALPVLPAQELTRAAAPAATAAPAPIEIRIRISADQPVAIQALTDGAPPQPLAFEKKGEDAQDYAACLGYDDQFMGIRLPLPAPNAALRKKLARRGDAPADFVLKYHHFSALQHAVRRVPVLSAINVYGKQRYAELDDSTRKDRWLRDNRIDYDAQLDDAWYAKSGFDRGHLSRREDAEWGPTLAAAKTAADMTCSYANAVPQVPAFNRAIMGYHGQWGRLEQMLLEQGVEGESGKSARICVYSGPIFLNDDPVYASVQVALSCFKVVAWFDARGALRATGFRLSQEKLVDGIDFEVLHFDKLFKMQQKPLAWIEGATGLAFPQALRDADTHDAASEAVDDAAIERLLTLPEQARD</sequence>
<keyword evidence="5" id="KW-0540">Nuclease</keyword>
<dbReference type="InterPro" id="IPR020821">
    <property type="entry name" value="ENPP1-3/EXOG-like_nuc-like"/>
</dbReference>
<dbReference type="InterPro" id="IPR044925">
    <property type="entry name" value="His-Me_finger_sf"/>
</dbReference>
<dbReference type="RefSeq" id="WP_198483617.1">
    <property type="nucleotide sequence ID" value="NZ_CP065997.1"/>
</dbReference>
<dbReference type="InterPro" id="IPR040255">
    <property type="entry name" value="Non-specific_endonuclease"/>
</dbReference>
<reference evidence="5 6" key="1">
    <citation type="submission" date="2020-12" db="EMBL/GenBank/DDBJ databases">
        <title>FDA dAtabase for Regulatory Grade micrObial Sequences (FDA-ARGOS): Supporting development and validation of Infectious Disease Dx tests.</title>
        <authorList>
            <person name="Sproer C."/>
            <person name="Gronow S."/>
            <person name="Severitt S."/>
            <person name="Schroder I."/>
            <person name="Tallon L."/>
            <person name="Sadzewicz L."/>
            <person name="Zhao X."/>
            <person name="Boylan J."/>
            <person name="Ott S."/>
            <person name="Bowen H."/>
            <person name="Vavikolanu K."/>
            <person name="Mehta A."/>
            <person name="Aluvathingal J."/>
            <person name="Nadendla S."/>
            <person name="Lowell S."/>
            <person name="Myers T."/>
            <person name="Yan Y."/>
            <person name="Sichtig H."/>
        </authorList>
    </citation>
    <scope>NUCLEOTIDE SEQUENCE [LARGE SCALE GENOMIC DNA]</scope>
    <source>
        <strain evidence="5 6">FDAARGOS_1050</strain>
    </source>
</reference>
<dbReference type="InterPro" id="IPR044929">
    <property type="entry name" value="DNA/RNA_non-sp_Endonuclease_sf"/>
</dbReference>
<dbReference type="EMBL" id="CP065997">
    <property type="protein sequence ID" value="QQB33179.1"/>
    <property type="molecule type" value="Genomic_DNA"/>
</dbReference>
<keyword evidence="2" id="KW-0479">Metal-binding</keyword>
<dbReference type="Pfam" id="PF01223">
    <property type="entry name" value="Endonuclease_NS"/>
    <property type="match status" value="1"/>
</dbReference>
<dbReference type="SUPFAM" id="SSF54060">
    <property type="entry name" value="His-Me finger endonucleases"/>
    <property type="match status" value="1"/>
</dbReference>
<dbReference type="SUPFAM" id="SSF50494">
    <property type="entry name" value="Trypsin-like serine proteases"/>
    <property type="match status" value="1"/>
</dbReference>
<evidence type="ECO:0000256" key="2">
    <source>
        <dbReference type="PIRSR" id="PIRSR640255-2"/>
    </source>
</evidence>
<dbReference type="GO" id="GO:0016787">
    <property type="term" value="F:hydrolase activity"/>
    <property type="evidence" value="ECO:0007669"/>
    <property type="project" value="InterPro"/>
</dbReference>
<evidence type="ECO:0000259" key="3">
    <source>
        <dbReference type="SMART" id="SM00477"/>
    </source>
</evidence>
<dbReference type="PANTHER" id="PTHR13966">
    <property type="entry name" value="ENDONUCLEASE RELATED"/>
    <property type="match status" value="1"/>
</dbReference>
<proteinExistence type="predicted"/>
<dbReference type="InterPro" id="IPR043504">
    <property type="entry name" value="Peptidase_S1_PA_chymotrypsin"/>
</dbReference>
<evidence type="ECO:0000313" key="6">
    <source>
        <dbReference type="Proteomes" id="UP000595231"/>
    </source>
</evidence>
<feature type="domain" description="DNA/RNA non-specific endonuclease/pyrophosphatase/phosphodiesterase" evidence="4">
    <location>
        <begin position="447"/>
        <end position="671"/>
    </location>
</feature>
<dbReference type="InterPro" id="IPR009003">
    <property type="entry name" value="Peptidase_S1_PA"/>
</dbReference>
<dbReference type="GO" id="GO:0003676">
    <property type="term" value="F:nucleic acid binding"/>
    <property type="evidence" value="ECO:0007669"/>
    <property type="project" value="InterPro"/>
</dbReference>
<accession>A0A7T4AZY3</accession>
<dbReference type="Gene3D" id="2.40.10.10">
    <property type="entry name" value="Trypsin-like serine proteases"/>
    <property type="match status" value="2"/>
</dbReference>
<dbReference type="GO" id="GO:0046872">
    <property type="term" value="F:metal ion binding"/>
    <property type="evidence" value="ECO:0007669"/>
    <property type="project" value="UniProtKB-KW"/>
</dbReference>
<dbReference type="PANTHER" id="PTHR13966:SF5">
    <property type="entry name" value="ENDONUCLEASE G, MITOCHONDRIAL"/>
    <property type="match status" value="1"/>
</dbReference>